<sequence length="252" mass="25959">MKKAYVYGMAGLVTAAVGVTAASGLFDGAESSAGESQALAATTGATPKPAPVRQEAPPPAVRVVPAPVAEPAAQAVPVAKSAEHAPARKAKPVQRTHHKKADRPRPAVVRAAAVEHLGPRQAATAVRPIAIVVPPRPDPATIARQALDDAAQAVKNARRLVDDASAEVKRAKSDLEQFKHAKAEHGKHKAPAKKPKGKPAPVHKVKPVTTPKGSGTVSVSLDSSQVKPGQTRTVTKSTADGSAWSSVTVTRN</sequence>
<feature type="compositionally biased region" description="Low complexity" evidence="1">
    <location>
        <begin position="38"/>
        <end position="58"/>
    </location>
</feature>
<evidence type="ECO:0000313" key="3">
    <source>
        <dbReference type="EMBL" id="SFW78318.1"/>
    </source>
</evidence>
<dbReference type="RefSeq" id="WP_072478114.1">
    <property type="nucleotide sequence ID" value="NZ_FPJG01000006.1"/>
</dbReference>
<evidence type="ECO:0000256" key="2">
    <source>
        <dbReference type="SAM" id="SignalP"/>
    </source>
</evidence>
<protein>
    <submittedName>
        <fullName evidence="3">Uncharacterized protein</fullName>
    </submittedName>
</protein>
<dbReference type="STRING" id="546364.SAMN04489730_4496"/>
<feature type="region of interest" description="Disordered" evidence="1">
    <location>
        <begin position="179"/>
        <end position="252"/>
    </location>
</feature>
<feature type="signal peptide" evidence="2">
    <location>
        <begin position="1"/>
        <end position="21"/>
    </location>
</feature>
<feature type="chain" id="PRO_5012566313" evidence="2">
    <location>
        <begin position="22"/>
        <end position="252"/>
    </location>
</feature>
<feature type="compositionally biased region" description="Basic residues" evidence="1">
    <location>
        <begin position="185"/>
        <end position="206"/>
    </location>
</feature>
<proteinExistence type="predicted"/>
<feature type="compositionally biased region" description="Basic residues" evidence="1">
    <location>
        <begin position="87"/>
        <end position="102"/>
    </location>
</feature>
<organism evidence="3 4">
    <name type="scientific">Amycolatopsis australiensis</name>
    <dbReference type="NCBI Taxonomy" id="546364"/>
    <lineage>
        <taxon>Bacteria</taxon>
        <taxon>Bacillati</taxon>
        <taxon>Actinomycetota</taxon>
        <taxon>Actinomycetes</taxon>
        <taxon>Pseudonocardiales</taxon>
        <taxon>Pseudonocardiaceae</taxon>
        <taxon>Amycolatopsis</taxon>
    </lineage>
</organism>
<dbReference type="EMBL" id="FPJG01000006">
    <property type="protein sequence ID" value="SFW78318.1"/>
    <property type="molecule type" value="Genomic_DNA"/>
</dbReference>
<dbReference type="AlphaFoldDB" id="A0A1K1S1Y3"/>
<dbReference type="OrthoDB" id="10005307at2"/>
<feature type="region of interest" description="Disordered" evidence="1">
    <location>
        <begin position="75"/>
        <end position="105"/>
    </location>
</feature>
<feature type="compositionally biased region" description="Polar residues" evidence="1">
    <location>
        <begin position="215"/>
        <end position="252"/>
    </location>
</feature>
<feature type="region of interest" description="Disordered" evidence="1">
    <location>
        <begin position="33"/>
        <end position="58"/>
    </location>
</feature>
<reference evidence="4" key="1">
    <citation type="submission" date="2016-11" db="EMBL/GenBank/DDBJ databases">
        <authorList>
            <person name="Varghese N."/>
            <person name="Submissions S."/>
        </authorList>
    </citation>
    <scope>NUCLEOTIDE SEQUENCE [LARGE SCALE GENOMIC DNA]</scope>
    <source>
        <strain evidence="4">DSM 44671</strain>
    </source>
</reference>
<dbReference type="Proteomes" id="UP000182740">
    <property type="component" value="Unassembled WGS sequence"/>
</dbReference>
<evidence type="ECO:0000256" key="1">
    <source>
        <dbReference type="SAM" id="MobiDB-lite"/>
    </source>
</evidence>
<keyword evidence="4" id="KW-1185">Reference proteome</keyword>
<name>A0A1K1S1Y3_9PSEU</name>
<accession>A0A1K1S1Y3</accession>
<keyword evidence="2" id="KW-0732">Signal</keyword>
<evidence type="ECO:0000313" key="4">
    <source>
        <dbReference type="Proteomes" id="UP000182740"/>
    </source>
</evidence>
<gene>
    <name evidence="3" type="ORF">SAMN04489730_4496</name>
</gene>